<dbReference type="RefSeq" id="WP_239796119.1">
    <property type="nucleotide sequence ID" value="NZ_OU912926.1"/>
</dbReference>
<sequence length="150" mass="15479">MTTNNIFRQINGNIVKLVLIPAVSASLALAARLLASAIFIGAGFSKLGAGYAGAQAYMASVGLPGELLLLVISLEIGGGLALLLGFQTRLVAFALSVFCIVSAVLFHSGADPMQQIMFMKNLAMGGGLLAFTLFGAGRMSLDGETQVRVS</sequence>
<gene>
    <name evidence="8" type="ORF">NTG6680_0884</name>
</gene>
<feature type="transmembrane region" description="Helical" evidence="7">
    <location>
        <begin position="20"/>
        <end position="44"/>
    </location>
</feature>
<name>A0ABM8YXA0_9PROT</name>
<evidence type="ECO:0008006" key="10">
    <source>
        <dbReference type="Google" id="ProtNLM"/>
    </source>
</evidence>
<keyword evidence="3" id="KW-1003">Cell membrane</keyword>
<organism evidence="8 9">
    <name type="scientific">Candidatus Nitrotoga arctica</name>
    <dbReference type="NCBI Taxonomy" id="453162"/>
    <lineage>
        <taxon>Bacteria</taxon>
        <taxon>Pseudomonadati</taxon>
        <taxon>Pseudomonadota</taxon>
        <taxon>Betaproteobacteria</taxon>
        <taxon>Nitrosomonadales</taxon>
        <taxon>Gallionellaceae</taxon>
        <taxon>Candidatus Nitrotoga</taxon>
    </lineage>
</organism>
<protein>
    <recommendedName>
        <fullName evidence="10">Oxidoreductase</fullName>
    </recommendedName>
</protein>
<reference evidence="8 9" key="1">
    <citation type="submission" date="2021-10" db="EMBL/GenBank/DDBJ databases">
        <authorList>
            <person name="Koch H."/>
        </authorList>
    </citation>
    <scope>NUCLEOTIDE SEQUENCE [LARGE SCALE GENOMIC DNA]</scope>
    <source>
        <strain evidence="8">6680</strain>
    </source>
</reference>
<evidence type="ECO:0000313" key="8">
    <source>
        <dbReference type="EMBL" id="CAG9932137.1"/>
    </source>
</evidence>
<dbReference type="InterPro" id="IPR051907">
    <property type="entry name" value="DoxX-like_oxidoreductase"/>
</dbReference>
<feature type="transmembrane region" description="Helical" evidence="7">
    <location>
        <begin position="56"/>
        <end position="84"/>
    </location>
</feature>
<evidence type="ECO:0000256" key="2">
    <source>
        <dbReference type="ARBA" id="ARBA00006679"/>
    </source>
</evidence>
<dbReference type="EMBL" id="OU912926">
    <property type="protein sequence ID" value="CAG9932137.1"/>
    <property type="molecule type" value="Genomic_DNA"/>
</dbReference>
<dbReference type="Proteomes" id="UP000839052">
    <property type="component" value="Chromosome"/>
</dbReference>
<dbReference type="PANTHER" id="PTHR33452">
    <property type="entry name" value="OXIDOREDUCTASE CATD-RELATED"/>
    <property type="match status" value="1"/>
</dbReference>
<feature type="transmembrane region" description="Helical" evidence="7">
    <location>
        <begin position="122"/>
        <end position="141"/>
    </location>
</feature>
<feature type="transmembrane region" description="Helical" evidence="7">
    <location>
        <begin position="90"/>
        <end position="110"/>
    </location>
</feature>
<evidence type="ECO:0000256" key="4">
    <source>
        <dbReference type="ARBA" id="ARBA00022692"/>
    </source>
</evidence>
<dbReference type="PANTHER" id="PTHR33452:SF1">
    <property type="entry name" value="INNER MEMBRANE PROTEIN YPHA-RELATED"/>
    <property type="match status" value="1"/>
</dbReference>
<evidence type="ECO:0000256" key="1">
    <source>
        <dbReference type="ARBA" id="ARBA00004651"/>
    </source>
</evidence>
<accession>A0ABM8YXA0</accession>
<evidence type="ECO:0000256" key="5">
    <source>
        <dbReference type="ARBA" id="ARBA00022989"/>
    </source>
</evidence>
<keyword evidence="5 7" id="KW-1133">Transmembrane helix</keyword>
<comment type="subcellular location">
    <subcellularLocation>
        <location evidence="1">Cell membrane</location>
        <topology evidence="1">Multi-pass membrane protein</topology>
    </subcellularLocation>
</comment>
<keyword evidence="6 7" id="KW-0472">Membrane</keyword>
<evidence type="ECO:0000256" key="7">
    <source>
        <dbReference type="SAM" id="Phobius"/>
    </source>
</evidence>
<proteinExistence type="inferred from homology"/>
<evidence type="ECO:0000256" key="3">
    <source>
        <dbReference type="ARBA" id="ARBA00022475"/>
    </source>
</evidence>
<keyword evidence="4 7" id="KW-0812">Transmembrane</keyword>
<dbReference type="InterPro" id="IPR032808">
    <property type="entry name" value="DoxX"/>
</dbReference>
<comment type="similarity">
    <text evidence="2">Belongs to the DoxX family.</text>
</comment>
<dbReference type="Pfam" id="PF07681">
    <property type="entry name" value="DoxX"/>
    <property type="match status" value="1"/>
</dbReference>
<keyword evidence="9" id="KW-1185">Reference proteome</keyword>
<evidence type="ECO:0000313" key="9">
    <source>
        <dbReference type="Proteomes" id="UP000839052"/>
    </source>
</evidence>
<evidence type="ECO:0000256" key="6">
    <source>
        <dbReference type="ARBA" id="ARBA00023136"/>
    </source>
</evidence>